<sequence length="54" mass="6526">MLHKDASYKINLTQHESVSHVNVYNFIECFLLREDVNRCWKMIIEKLLRASFKL</sequence>
<keyword evidence="2" id="KW-1185">Reference proteome</keyword>
<dbReference type="EMBL" id="AP018586">
    <property type="protein sequence ID" value="BBD92497.1"/>
    <property type="molecule type" value="Genomic_DNA"/>
</dbReference>
<evidence type="ECO:0000313" key="1">
    <source>
        <dbReference type="EMBL" id="BBD92497.1"/>
    </source>
</evidence>
<organism evidence="1 2">
    <name type="scientific">Staphylococcus caprae</name>
    <dbReference type="NCBI Taxonomy" id="29380"/>
    <lineage>
        <taxon>Bacteria</taxon>
        <taxon>Bacillati</taxon>
        <taxon>Bacillota</taxon>
        <taxon>Bacilli</taxon>
        <taxon>Bacillales</taxon>
        <taxon>Staphylococcaceae</taxon>
        <taxon>Staphylococcus</taxon>
    </lineage>
</organism>
<evidence type="ECO:0000313" key="2">
    <source>
        <dbReference type="Proteomes" id="UP000274772"/>
    </source>
</evidence>
<dbReference type="Proteomes" id="UP000274772">
    <property type="component" value="Chromosome"/>
</dbReference>
<name>A0ABN5W4F1_9STAP</name>
<reference evidence="1 2" key="1">
    <citation type="submission" date="2018-05" db="EMBL/GenBank/DDBJ databases">
        <title>Complete genome sequencing of three human clinical isolates of Staphylococcus caprae reveals virulence factors similar to those of S. epidermidis and S. capitis.</title>
        <authorList>
            <person name="Watanabe S."/>
            <person name="Cui L."/>
        </authorList>
    </citation>
    <scope>NUCLEOTIDE SEQUENCE [LARGE SCALE GENOMIC DNA]</scope>
    <source>
        <strain evidence="1 2">JMUB590</strain>
    </source>
</reference>
<gene>
    <name evidence="1" type="ORF">JMUB590_1439</name>
</gene>
<protein>
    <submittedName>
        <fullName evidence="1">Hypothethical protein</fullName>
    </submittedName>
</protein>
<accession>A0ABN5W4F1</accession>
<proteinExistence type="predicted"/>